<accession>A0A1V8MAI4</accession>
<name>A0A1V8MAI4_9GAMM</name>
<proteinExistence type="predicted"/>
<dbReference type="EMBL" id="LPUF01000001">
    <property type="protein sequence ID" value="OQK18610.1"/>
    <property type="molecule type" value="Genomic_DNA"/>
</dbReference>
<protein>
    <submittedName>
        <fullName evidence="1">Uncharacterized protein</fullName>
    </submittedName>
</protein>
<sequence length="138" mass="15768">MALFISAFLPDRQLDETPFYQALTKVAIDLAQYRKHPVQTSKPNLDLYFLMSGAGEKPEFEGMRFHSFDIKSNTLKIESSVPRNILQSVHAKRYVVAVMQDAVEGAQVFFEEQNIDFQHDQYHYLIETLSADASAAIH</sequence>
<dbReference type="RefSeq" id="WP_080523208.1">
    <property type="nucleotide sequence ID" value="NZ_LPUF01000001.1"/>
</dbReference>
<dbReference type="OrthoDB" id="6088159at2"/>
<evidence type="ECO:0000313" key="1">
    <source>
        <dbReference type="EMBL" id="OQK18610.1"/>
    </source>
</evidence>
<dbReference type="STRING" id="1420851.AU255_12590"/>
<evidence type="ECO:0000313" key="2">
    <source>
        <dbReference type="Proteomes" id="UP000191980"/>
    </source>
</evidence>
<reference evidence="1 2" key="1">
    <citation type="submission" date="2015-12" db="EMBL/GenBank/DDBJ databases">
        <authorList>
            <person name="Shamseldin A."/>
            <person name="Moawad H."/>
            <person name="Abd El-Rahim W.M."/>
            <person name="Sadowsky M.J."/>
        </authorList>
    </citation>
    <scope>NUCLEOTIDE SEQUENCE [LARGE SCALE GENOMIC DNA]</scope>
    <source>
        <strain evidence="1 2">WF1</strain>
    </source>
</reference>
<comment type="caution">
    <text evidence="1">The sequence shown here is derived from an EMBL/GenBank/DDBJ whole genome shotgun (WGS) entry which is preliminary data.</text>
</comment>
<keyword evidence="2" id="KW-1185">Reference proteome</keyword>
<dbReference type="Proteomes" id="UP000191980">
    <property type="component" value="Unassembled WGS sequence"/>
</dbReference>
<dbReference type="AlphaFoldDB" id="A0A1V8MAI4"/>
<organism evidence="1 2">
    <name type="scientific">Methyloprofundus sedimenti</name>
    <dbReference type="NCBI Taxonomy" id="1420851"/>
    <lineage>
        <taxon>Bacteria</taxon>
        <taxon>Pseudomonadati</taxon>
        <taxon>Pseudomonadota</taxon>
        <taxon>Gammaproteobacteria</taxon>
        <taxon>Methylococcales</taxon>
        <taxon>Methylococcaceae</taxon>
        <taxon>Methyloprofundus</taxon>
    </lineage>
</organism>
<gene>
    <name evidence="1" type="ORF">AU255_12590</name>
</gene>